<evidence type="ECO:0000313" key="3">
    <source>
        <dbReference type="Proteomes" id="UP000054804"/>
    </source>
</evidence>
<evidence type="ECO:0000313" key="2">
    <source>
        <dbReference type="EMBL" id="KUF19292.1"/>
    </source>
</evidence>
<feature type="region of interest" description="Disordered" evidence="1">
    <location>
        <begin position="1"/>
        <end position="43"/>
    </location>
</feature>
<dbReference type="EMBL" id="LOCL01000028">
    <property type="protein sequence ID" value="KUF19292.1"/>
    <property type="molecule type" value="Genomic_DNA"/>
</dbReference>
<reference evidence="2 3" key="1">
    <citation type="submission" date="2015-12" db="EMBL/GenBank/DDBJ databases">
        <title>Draft genome sequence of Streptomyces silvensis ATCC 53525, a producer of novel hormone antagonists.</title>
        <authorList>
            <person name="Johnston C.W."/>
            <person name="Li Y."/>
            <person name="Magarvey N.A."/>
        </authorList>
    </citation>
    <scope>NUCLEOTIDE SEQUENCE [LARGE SCALE GENOMIC DNA]</scope>
    <source>
        <strain evidence="2 3">ATCC 53525</strain>
    </source>
</reference>
<evidence type="ECO:0000256" key="1">
    <source>
        <dbReference type="SAM" id="MobiDB-lite"/>
    </source>
</evidence>
<comment type="caution">
    <text evidence="2">The sequence shown here is derived from an EMBL/GenBank/DDBJ whole genome shotgun (WGS) entry which is preliminary data.</text>
</comment>
<accession>A0A0W7X8K8</accession>
<keyword evidence="3" id="KW-1185">Reference proteome</keyword>
<dbReference type="Proteomes" id="UP000054804">
    <property type="component" value="Unassembled WGS sequence"/>
</dbReference>
<dbReference type="AlphaFoldDB" id="A0A0W7X8K8"/>
<organism evidence="2 3">
    <name type="scientific">Streptomyces silvensis</name>
    <dbReference type="NCBI Taxonomy" id="1765722"/>
    <lineage>
        <taxon>Bacteria</taxon>
        <taxon>Bacillati</taxon>
        <taxon>Actinomycetota</taxon>
        <taxon>Actinomycetes</taxon>
        <taxon>Kitasatosporales</taxon>
        <taxon>Streptomycetaceae</taxon>
        <taxon>Streptomyces</taxon>
    </lineage>
</organism>
<sequence>MSLPEGTVEKTVTSADHVHTAATVRRRQRTFVPPSELHPHRPTTADTTLLDQLFYATVDECTDPDCRPLLLDRVAVDAGATRKLVEWACHIASEMYCELPAELVDEDKAATTVFHPSPFFCRLAAQYQNPGPTFTTLFATYDTAQRRQVADNAVALVDGFQVWWTDFLFQ</sequence>
<proteinExistence type="predicted"/>
<name>A0A0W7X8K8_9ACTN</name>
<gene>
    <name evidence="2" type="ORF">AT728_22115</name>
</gene>
<dbReference type="STRING" id="1765722.AT728_22115"/>
<protein>
    <submittedName>
        <fullName evidence="2">Uncharacterized protein</fullName>
    </submittedName>
</protein>